<evidence type="ECO:0000256" key="7">
    <source>
        <dbReference type="ARBA" id="ARBA00022840"/>
    </source>
</evidence>
<evidence type="ECO:0000256" key="10">
    <source>
        <dbReference type="ARBA" id="ARBA00025157"/>
    </source>
</evidence>
<dbReference type="InterPro" id="IPR015856">
    <property type="entry name" value="ABC_transpr_CbiO/EcfA_su"/>
</dbReference>
<dbReference type="InterPro" id="IPR003593">
    <property type="entry name" value="AAA+_ATPase"/>
</dbReference>
<keyword evidence="7" id="KW-0067">ATP-binding</keyword>
<keyword evidence="4" id="KW-1003">Cell membrane</keyword>
<comment type="function">
    <text evidence="10">Probably part of an ABC transporter complex. Responsible for energy coupling to the transport system.</text>
</comment>
<dbReference type="Proteomes" id="UP000242694">
    <property type="component" value="Unassembled WGS sequence"/>
</dbReference>
<keyword evidence="8" id="KW-1278">Translocase</keyword>
<dbReference type="CDD" id="cd03225">
    <property type="entry name" value="ABC_cobalt_CbiO_domain1"/>
    <property type="match status" value="1"/>
</dbReference>
<keyword evidence="6" id="KW-0547">Nucleotide-binding</keyword>
<comment type="similarity">
    <text evidence="2">Belongs to the ABC transporter superfamily.</text>
</comment>
<dbReference type="InterPro" id="IPR050095">
    <property type="entry name" value="ECF_ABC_transporter_ATP-bd"/>
</dbReference>
<evidence type="ECO:0000256" key="2">
    <source>
        <dbReference type="ARBA" id="ARBA00005417"/>
    </source>
</evidence>
<evidence type="ECO:0000256" key="3">
    <source>
        <dbReference type="ARBA" id="ARBA00022448"/>
    </source>
</evidence>
<evidence type="ECO:0000256" key="1">
    <source>
        <dbReference type="ARBA" id="ARBA00004202"/>
    </source>
</evidence>
<keyword evidence="3" id="KW-0813">Transport</keyword>
<keyword evidence="5" id="KW-0677">Repeat</keyword>
<dbReference type="PROSITE" id="PS00211">
    <property type="entry name" value="ABC_TRANSPORTER_1"/>
    <property type="match status" value="1"/>
</dbReference>
<dbReference type="Gene3D" id="3.40.50.300">
    <property type="entry name" value="P-loop containing nucleotide triphosphate hydrolases"/>
    <property type="match status" value="2"/>
</dbReference>
<proteinExistence type="inferred from homology"/>
<evidence type="ECO:0000313" key="13">
    <source>
        <dbReference type="Proteomes" id="UP000242694"/>
    </source>
</evidence>
<dbReference type="SMART" id="SM00382">
    <property type="entry name" value="AAA"/>
    <property type="match status" value="2"/>
</dbReference>
<evidence type="ECO:0000313" key="12">
    <source>
        <dbReference type="EMBL" id="PTH18875.1"/>
    </source>
</evidence>
<keyword evidence="9" id="KW-0472">Membrane</keyword>
<evidence type="ECO:0000256" key="9">
    <source>
        <dbReference type="ARBA" id="ARBA00023136"/>
    </source>
</evidence>
<dbReference type="PANTHER" id="PTHR43553:SF23">
    <property type="entry name" value="ABC TRANSPORTER ATP-BINDING COMPONENT"/>
    <property type="match status" value="1"/>
</dbReference>
<comment type="caution">
    <text evidence="12">The sequence shown here is derived from an EMBL/GenBank/DDBJ whole genome shotgun (WGS) entry which is preliminary data.</text>
</comment>
<protein>
    <submittedName>
        <fullName evidence="12">ABC transporter</fullName>
    </submittedName>
</protein>
<dbReference type="InterPro" id="IPR017871">
    <property type="entry name" value="ABC_transporter-like_CS"/>
</dbReference>
<evidence type="ECO:0000256" key="6">
    <source>
        <dbReference type="ARBA" id="ARBA00022741"/>
    </source>
</evidence>
<dbReference type="PANTHER" id="PTHR43553">
    <property type="entry name" value="HEAVY METAL TRANSPORTER"/>
    <property type="match status" value="1"/>
</dbReference>
<evidence type="ECO:0000256" key="5">
    <source>
        <dbReference type="ARBA" id="ARBA00022737"/>
    </source>
</evidence>
<feature type="domain" description="ABC transporter" evidence="11">
    <location>
        <begin position="262"/>
        <end position="482"/>
    </location>
</feature>
<evidence type="ECO:0000256" key="8">
    <source>
        <dbReference type="ARBA" id="ARBA00022967"/>
    </source>
</evidence>
<dbReference type="SUPFAM" id="SSF52540">
    <property type="entry name" value="P-loop containing nucleoside triphosphate hydrolases"/>
    <property type="match status" value="2"/>
</dbReference>
<organism evidence="12 13">
    <name type="scientific">Staphylococcus auricularis</name>
    <dbReference type="NCBI Taxonomy" id="29379"/>
    <lineage>
        <taxon>Bacteria</taxon>
        <taxon>Bacillati</taxon>
        <taxon>Bacillota</taxon>
        <taxon>Bacilli</taxon>
        <taxon>Bacillales</taxon>
        <taxon>Staphylococcaceae</taxon>
        <taxon>Staphylococcus</taxon>
    </lineage>
</organism>
<reference evidence="12 13" key="1">
    <citation type="journal article" date="2016" name="Front. Microbiol.">
        <title>Comprehensive Phylogenetic Analysis of Bovine Non-aureus Staphylococci Species Based on Whole-Genome Sequencing.</title>
        <authorList>
            <person name="Naushad S."/>
            <person name="Barkema H.W."/>
            <person name="Luby C."/>
            <person name="Condas L.A."/>
            <person name="Nobrega D.B."/>
            <person name="Carson D.A."/>
            <person name="De Buck J."/>
        </authorList>
    </citation>
    <scope>NUCLEOTIDE SEQUENCE [LARGE SCALE GENOMIC DNA]</scope>
    <source>
        <strain evidence="12 13">SNUC 993</strain>
    </source>
</reference>
<sequence>MITLKNLSFSYEDSQPILKNLNLTIEKGQVVCLTGPSGCGKTTLIRILNGLIPQYFAGKLQGEANINGTSLIDQDLYDISKNCGSVFQNPRSQFFCLNTTSELAFEPENYGVDPALIAQDITQVTKQNEMTHLLDRNIFNLSGGERQLLACAAVQVAHHELIILDEPSSNLDFTTIEKLKQMIHQWKKQGKTIVIAEHRLYYLMDLADGFIVMSDGQMIEEYDAEAFNELSLTAGTQLGLRATDLRALQPNLHTNQSGHDSLSIKGLKYRYHRRAPWVLDIDELHIARGQVTALIGHNGAGKSTFARCLTGVLNPNHGRIMFDQQVLTNKERLKQIYMVFQEVSHQLFTESVEEELLLSQPALTSDEIKTELEKHQLAALQQQHPIALSGGEQQRLAVASAMVADREVLIFDEPSSGLDGARMREMSQQLNELAAAGYIVILITHDYELLLNCVDQIVELEQGSVVAQYALNRGSLVQLQRFFNLI</sequence>
<accession>A0ABX5IH01</accession>
<dbReference type="PROSITE" id="PS50893">
    <property type="entry name" value="ABC_TRANSPORTER_2"/>
    <property type="match status" value="2"/>
</dbReference>
<name>A0ABX5IH01_9STAP</name>
<gene>
    <name evidence="12" type="ORF">BU607_03430</name>
</gene>
<dbReference type="Pfam" id="PF00005">
    <property type="entry name" value="ABC_tran"/>
    <property type="match status" value="2"/>
</dbReference>
<dbReference type="EMBL" id="PZDI01000010">
    <property type="protein sequence ID" value="PTH18875.1"/>
    <property type="molecule type" value="Genomic_DNA"/>
</dbReference>
<dbReference type="InterPro" id="IPR027417">
    <property type="entry name" value="P-loop_NTPase"/>
</dbReference>
<evidence type="ECO:0000259" key="11">
    <source>
        <dbReference type="PROSITE" id="PS50893"/>
    </source>
</evidence>
<dbReference type="RefSeq" id="WP_107391970.1">
    <property type="nucleotide sequence ID" value="NZ_JAHCOE010000003.1"/>
</dbReference>
<feature type="domain" description="ABC transporter" evidence="11">
    <location>
        <begin position="2"/>
        <end position="240"/>
    </location>
</feature>
<dbReference type="InterPro" id="IPR003439">
    <property type="entry name" value="ABC_transporter-like_ATP-bd"/>
</dbReference>
<keyword evidence="13" id="KW-1185">Reference proteome</keyword>
<comment type="subcellular location">
    <subcellularLocation>
        <location evidence="1">Cell membrane</location>
        <topology evidence="1">Peripheral membrane protein</topology>
    </subcellularLocation>
</comment>
<evidence type="ECO:0000256" key="4">
    <source>
        <dbReference type="ARBA" id="ARBA00022475"/>
    </source>
</evidence>